<feature type="domain" description="GST C-terminal" evidence="5">
    <location>
        <begin position="86"/>
        <end position="212"/>
    </location>
</feature>
<dbReference type="PANTHER" id="PTHR43900">
    <property type="entry name" value="GLUTATHIONE S-TRANSFERASE RHO"/>
    <property type="match status" value="1"/>
</dbReference>
<dbReference type="InterPro" id="IPR004045">
    <property type="entry name" value="Glutathione_S-Trfase_N"/>
</dbReference>
<sequence length="212" mass="23880">MKVYGHPMSTCTRKVLMTLAEKGHQAEFVMVDIMKGEGHNAEHLARQPWGQIPAFEDDDGWQLYESRAICRYLDAKLSGPSLMPADTRQRALVEQWISIETSNFTGPAMKIIYNLVFGKLFGKDPDMAAVEEGRKGVKKAVAVMERQLENRNFLVGDGLTLADIFFMPYVEYLAAAGEIGLIDASERVGHWWRRLSERPTWQQTIGRTSAAS</sequence>
<organism evidence="6 7">
    <name type="scientific">Nannocystis punicea</name>
    <dbReference type="NCBI Taxonomy" id="2995304"/>
    <lineage>
        <taxon>Bacteria</taxon>
        <taxon>Pseudomonadati</taxon>
        <taxon>Myxococcota</taxon>
        <taxon>Polyangia</taxon>
        <taxon>Nannocystales</taxon>
        <taxon>Nannocystaceae</taxon>
        <taxon>Nannocystis</taxon>
    </lineage>
</organism>
<dbReference type="Pfam" id="PF02798">
    <property type="entry name" value="GST_N"/>
    <property type="match status" value="1"/>
</dbReference>
<dbReference type="InterPro" id="IPR036249">
    <property type="entry name" value="Thioredoxin-like_sf"/>
</dbReference>
<dbReference type="InterPro" id="IPR004046">
    <property type="entry name" value="GST_C"/>
</dbReference>
<accession>A0ABY7GZW9</accession>
<dbReference type="PROSITE" id="PS50405">
    <property type="entry name" value="GST_CTER"/>
    <property type="match status" value="1"/>
</dbReference>
<dbReference type="InterPro" id="IPR036282">
    <property type="entry name" value="Glutathione-S-Trfase_C_sf"/>
</dbReference>
<dbReference type="RefSeq" id="WP_269034849.1">
    <property type="nucleotide sequence ID" value="NZ_CP114040.1"/>
</dbReference>
<dbReference type="EMBL" id="CP114040">
    <property type="protein sequence ID" value="WAS92497.1"/>
    <property type="molecule type" value="Genomic_DNA"/>
</dbReference>
<proteinExistence type="inferred from homology"/>
<feature type="domain" description="GST N-terminal" evidence="4">
    <location>
        <begin position="1"/>
        <end position="81"/>
    </location>
</feature>
<dbReference type="SFLD" id="SFLDG00358">
    <property type="entry name" value="Main_(cytGST)"/>
    <property type="match status" value="1"/>
</dbReference>
<evidence type="ECO:0000313" key="7">
    <source>
        <dbReference type="Proteomes" id="UP001164459"/>
    </source>
</evidence>
<dbReference type="SUPFAM" id="SSF47616">
    <property type="entry name" value="GST C-terminal domain-like"/>
    <property type="match status" value="1"/>
</dbReference>
<keyword evidence="2" id="KW-0808">Transferase</keyword>
<evidence type="ECO:0000259" key="4">
    <source>
        <dbReference type="PROSITE" id="PS50404"/>
    </source>
</evidence>
<comment type="similarity">
    <text evidence="3">Belongs to the GST superfamily.</text>
</comment>
<dbReference type="Proteomes" id="UP001164459">
    <property type="component" value="Chromosome"/>
</dbReference>
<dbReference type="CDD" id="cd03053">
    <property type="entry name" value="GST_N_Phi"/>
    <property type="match status" value="1"/>
</dbReference>
<reference evidence="6" key="1">
    <citation type="submission" date="2022-11" db="EMBL/GenBank/DDBJ databases">
        <title>Minimal conservation of predation-associated metabolite biosynthetic gene clusters underscores biosynthetic potential of Myxococcota including descriptions for ten novel species: Archangium lansinium sp. nov., Myxococcus landrumus sp. nov., Nannocystis bai.</title>
        <authorList>
            <person name="Ahearne A."/>
            <person name="Stevens C."/>
            <person name="Dowd S."/>
        </authorList>
    </citation>
    <scope>NUCLEOTIDE SEQUENCE</scope>
    <source>
        <strain evidence="6">Fl3</strain>
    </source>
</reference>
<dbReference type="Gene3D" id="3.40.30.10">
    <property type="entry name" value="Glutaredoxin"/>
    <property type="match status" value="1"/>
</dbReference>
<dbReference type="EC" id="2.5.1.18" evidence="1"/>
<protein>
    <recommendedName>
        <fullName evidence="1">glutathione transferase</fullName>
        <ecNumber evidence="1">2.5.1.18</ecNumber>
    </recommendedName>
</protein>
<dbReference type="PROSITE" id="PS50404">
    <property type="entry name" value="GST_NTER"/>
    <property type="match status" value="1"/>
</dbReference>
<dbReference type="Gene3D" id="1.20.1050.10">
    <property type="match status" value="1"/>
</dbReference>
<evidence type="ECO:0000313" key="6">
    <source>
        <dbReference type="EMBL" id="WAS92497.1"/>
    </source>
</evidence>
<dbReference type="SFLD" id="SFLDS00019">
    <property type="entry name" value="Glutathione_Transferase_(cytos"/>
    <property type="match status" value="1"/>
</dbReference>
<dbReference type="InterPro" id="IPR010987">
    <property type="entry name" value="Glutathione-S-Trfase_C-like"/>
</dbReference>
<dbReference type="InterPro" id="IPR040079">
    <property type="entry name" value="Glutathione_S-Trfase"/>
</dbReference>
<evidence type="ECO:0000259" key="5">
    <source>
        <dbReference type="PROSITE" id="PS50405"/>
    </source>
</evidence>
<keyword evidence="7" id="KW-1185">Reference proteome</keyword>
<evidence type="ECO:0000256" key="1">
    <source>
        <dbReference type="ARBA" id="ARBA00012452"/>
    </source>
</evidence>
<dbReference type="PANTHER" id="PTHR43900:SF3">
    <property type="entry name" value="GLUTATHIONE S-TRANSFERASE RHO"/>
    <property type="match status" value="1"/>
</dbReference>
<dbReference type="Pfam" id="PF00043">
    <property type="entry name" value="GST_C"/>
    <property type="match status" value="1"/>
</dbReference>
<dbReference type="SUPFAM" id="SSF52833">
    <property type="entry name" value="Thioredoxin-like"/>
    <property type="match status" value="1"/>
</dbReference>
<evidence type="ECO:0000256" key="3">
    <source>
        <dbReference type="RuleBase" id="RU003494"/>
    </source>
</evidence>
<gene>
    <name evidence="6" type="ORF">O0S08_40475</name>
</gene>
<dbReference type="SFLD" id="SFLDG01154">
    <property type="entry name" value="Main.5:_Phi-like"/>
    <property type="match status" value="1"/>
</dbReference>
<name>A0ABY7GZW9_9BACT</name>
<evidence type="ECO:0000256" key="2">
    <source>
        <dbReference type="ARBA" id="ARBA00022679"/>
    </source>
</evidence>